<comment type="caution">
    <text evidence="2">The sequence shown here is derived from an EMBL/GenBank/DDBJ whole genome shotgun (WGS) entry which is preliminary data.</text>
</comment>
<evidence type="ECO:0000256" key="1">
    <source>
        <dbReference type="SAM" id="Phobius"/>
    </source>
</evidence>
<evidence type="ECO:0000313" key="2">
    <source>
        <dbReference type="EMBL" id="MED6206116.1"/>
    </source>
</evidence>
<evidence type="ECO:0000313" key="3">
    <source>
        <dbReference type="Proteomes" id="UP001341840"/>
    </source>
</evidence>
<dbReference type="EMBL" id="JASCZI010241740">
    <property type="protein sequence ID" value="MED6206116.1"/>
    <property type="molecule type" value="Genomic_DNA"/>
</dbReference>
<dbReference type="InterPro" id="IPR040283">
    <property type="entry name" value="DDB_G0292058-like"/>
</dbReference>
<name>A0ABU6Y872_9FABA</name>
<organism evidence="2 3">
    <name type="scientific">Stylosanthes scabra</name>
    <dbReference type="NCBI Taxonomy" id="79078"/>
    <lineage>
        <taxon>Eukaryota</taxon>
        <taxon>Viridiplantae</taxon>
        <taxon>Streptophyta</taxon>
        <taxon>Embryophyta</taxon>
        <taxon>Tracheophyta</taxon>
        <taxon>Spermatophyta</taxon>
        <taxon>Magnoliopsida</taxon>
        <taxon>eudicotyledons</taxon>
        <taxon>Gunneridae</taxon>
        <taxon>Pentapetalae</taxon>
        <taxon>rosids</taxon>
        <taxon>fabids</taxon>
        <taxon>Fabales</taxon>
        <taxon>Fabaceae</taxon>
        <taxon>Papilionoideae</taxon>
        <taxon>50 kb inversion clade</taxon>
        <taxon>dalbergioids sensu lato</taxon>
        <taxon>Dalbergieae</taxon>
        <taxon>Pterocarpus clade</taxon>
        <taxon>Stylosanthes</taxon>
    </lineage>
</organism>
<sequence length="205" mass="23022">MHEWVQHPTAHTALDEILPCVDNSTAQQTLQGSKVVIAQIVEAIDLFIINALNQSGPQIPLLCNPFQNCNNLNATTNVTLQNANEVWKNYTCEVSSSSSEICVGVGRMTPTIYTQLAALVNVTYGLYHYGPFFTDLIDCTFVRETFSAISHNYCGSLSLFSKWIYLGLVVVSVAVMVSLILWIIYGREHRHRLYAKKMRYINIVT</sequence>
<proteinExistence type="predicted"/>
<accession>A0ABU6Y872</accession>
<protein>
    <submittedName>
        <fullName evidence="2">Uncharacterized protein</fullName>
    </submittedName>
</protein>
<keyword evidence="1" id="KW-1133">Transmembrane helix</keyword>
<keyword evidence="3" id="KW-1185">Reference proteome</keyword>
<gene>
    <name evidence="2" type="ORF">PIB30_023982</name>
</gene>
<dbReference type="PANTHER" id="PTHR31414">
    <property type="entry name" value="TRANSMEMBRANE PROTEIN DDB_G0292058"/>
    <property type="match status" value="1"/>
</dbReference>
<feature type="transmembrane region" description="Helical" evidence="1">
    <location>
        <begin position="163"/>
        <end position="185"/>
    </location>
</feature>
<keyword evidence="1" id="KW-0812">Transmembrane</keyword>
<keyword evidence="1" id="KW-0472">Membrane</keyword>
<dbReference type="PANTHER" id="PTHR31414:SF15">
    <property type="entry name" value="PLASMA MEMBRANE FUSION PROTEIN"/>
    <property type="match status" value="1"/>
</dbReference>
<reference evidence="2 3" key="1">
    <citation type="journal article" date="2023" name="Plants (Basel)">
        <title>Bridging the Gap: Combining Genomics and Transcriptomics Approaches to Understand Stylosanthes scabra, an Orphan Legume from the Brazilian Caatinga.</title>
        <authorList>
            <person name="Ferreira-Neto J.R.C."/>
            <person name="da Silva M.D."/>
            <person name="Binneck E."/>
            <person name="de Melo N.F."/>
            <person name="da Silva R.H."/>
            <person name="de Melo A.L.T.M."/>
            <person name="Pandolfi V."/>
            <person name="Bustamante F.O."/>
            <person name="Brasileiro-Vidal A.C."/>
            <person name="Benko-Iseppon A.M."/>
        </authorList>
    </citation>
    <scope>NUCLEOTIDE SEQUENCE [LARGE SCALE GENOMIC DNA]</scope>
    <source>
        <tissue evidence="2">Leaves</tissue>
    </source>
</reference>
<dbReference type="Proteomes" id="UP001341840">
    <property type="component" value="Unassembled WGS sequence"/>
</dbReference>